<name>A0A1F6F4B0_9BACT</name>
<evidence type="ECO:0000313" key="2">
    <source>
        <dbReference type="Proteomes" id="UP000177372"/>
    </source>
</evidence>
<reference evidence="1 2" key="1">
    <citation type="journal article" date="2016" name="Nat. Commun.">
        <title>Thousands of microbial genomes shed light on interconnected biogeochemical processes in an aquifer system.</title>
        <authorList>
            <person name="Anantharaman K."/>
            <person name="Brown C.T."/>
            <person name="Hug L.A."/>
            <person name="Sharon I."/>
            <person name="Castelle C.J."/>
            <person name="Probst A.J."/>
            <person name="Thomas B.C."/>
            <person name="Singh A."/>
            <person name="Wilkins M.J."/>
            <person name="Karaoz U."/>
            <person name="Brodie E.L."/>
            <person name="Williams K.H."/>
            <person name="Hubbard S.S."/>
            <person name="Banfield J.F."/>
        </authorList>
    </citation>
    <scope>NUCLEOTIDE SEQUENCE [LARGE SCALE GENOMIC DNA]</scope>
</reference>
<gene>
    <name evidence="1" type="ORF">A3A39_00120</name>
</gene>
<sequence>MLWARKKHPFGIDPAGYIPQREKGITIEVEGDENPIGFRPADEPIFELVAKVIMLRGNADTMITNSPEEGCARFTITGWDPIRRQLKVQLT</sequence>
<dbReference type="EMBL" id="MFLZ01000001">
    <property type="protein sequence ID" value="OGG80717.1"/>
    <property type="molecule type" value="Genomic_DNA"/>
</dbReference>
<dbReference type="AlphaFoldDB" id="A0A1F6F4B0"/>
<proteinExistence type="predicted"/>
<organism evidence="1 2">
    <name type="scientific">Candidatus Kaiserbacteria bacterium RIFCSPLOWO2_01_FULL_54_13</name>
    <dbReference type="NCBI Taxonomy" id="1798512"/>
    <lineage>
        <taxon>Bacteria</taxon>
        <taxon>Candidatus Kaiseribacteriota</taxon>
    </lineage>
</organism>
<protein>
    <submittedName>
        <fullName evidence="1">Uncharacterized protein</fullName>
    </submittedName>
</protein>
<evidence type="ECO:0000313" key="1">
    <source>
        <dbReference type="EMBL" id="OGG80717.1"/>
    </source>
</evidence>
<accession>A0A1F6F4B0</accession>
<dbReference type="Proteomes" id="UP000177372">
    <property type="component" value="Unassembled WGS sequence"/>
</dbReference>
<comment type="caution">
    <text evidence="1">The sequence shown here is derived from an EMBL/GenBank/DDBJ whole genome shotgun (WGS) entry which is preliminary data.</text>
</comment>